<keyword evidence="3" id="KW-1185">Reference proteome</keyword>
<evidence type="ECO:0000313" key="3">
    <source>
        <dbReference type="Proteomes" id="UP001516400"/>
    </source>
</evidence>
<dbReference type="AlphaFoldDB" id="A0ABD2P486"/>
<evidence type="ECO:0000313" key="2">
    <source>
        <dbReference type="EMBL" id="KAL3285678.1"/>
    </source>
</evidence>
<feature type="compositionally biased region" description="Basic and acidic residues" evidence="1">
    <location>
        <begin position="76"/>
        <end position="92"/>
    </location>
</feature>
<feature type="compositionally biased region" description="Acidic residues" evidence="1">
    <location>
        <begin position="62"/>
        <end position="72"/>
    </location>
</feature>
<proteinExistence type="predicted"/>
<organism evidence="2 3">
    <name type="scientific">Cryptolaemus montrouzieri</name>
    <dbReference type="NCBI Taxonomy" id="559131"/>
    <lineage>
        <taxon>Eukaryota</taxon>
        <taxon>Metazoa</taxon>
        <taxon>Ecdysozoa</taxon>
        <taxon>Arthropoda</taxon>
        <taxon>Hexapoda</taxon>
        <taxon>Insecta</taxon>
        <taxon>Pterygota</taxon>
        <taxon>Neoptera</taxon>
        <taxon>Endopterygota</taxon>
        <taxon>Coleoptera</taxon>
        <taxon>Polyphaga</taxon>
        <taxon>Cucujiformia</taxon>
        <taxon>Coccinelloidea</taxon>
        <taxon>Coccinellidae</taxon>
        <taxon>Scymninae</taxon>
        <taxon>Scymnini</taxon>
        <taxon>Cryptolaemus</taxon>
    </lineage>
</organism>
<feature type="non-terminal residue" evidence="2">
    <location>
        <position position="92"/>
    </location>
</feature>
<evidence type="ECO:0000256" key="1">
    <source>
        <dbReference type="SAM" id="MobiDB-lite"/>
    </source>
</evidence>
<dbReference type="EMBL" id="JABFTP020000185">
    <property type="protein sequence ID" value="KAL3285678.1"/>
    <property type="molecule type" value="Genomic_DNA"/>
</dbReference>
<feature type="region of interest" description="Disordered" evidence="1">
    <location>
        <begin position="27"/>
        <end position="92"/>
    </location>
</feature>
<comment type="caution">
    <text evidence="2">The sequence shown here is derived from an EMBL/GenBank/DDBJ whole genome shotgun (WGS) entry which is preliminary data.</text>
</comment>
<accession>A0ABD2P486</accession>
<reference evidence="2 3" key="1">
    <citation type="journal article" date="2021" name="BMC Biol.">
        <title>Horizontally acquired antibacterial genes associated with adaptive radiation of ladybird beetles.</title>
        <authorList>
            <person name="Li H.S."/>
            <person name="Tang X.F."/>
            <person name="Huang Y.H."/>
            <person name="Xu Z.Y."/>
            <person name="Chen M.L."/>
            <person name="Du X.Y."/>
            <person name="Qiu B.Y."/>
            <person name="Chen P.T."/>
            <person name="Zhang W."/>
            <person name="Slipinski A."/>
            <person name="Escalona H.E."/>
            <person name="Waterhouse R.M."/>
            <person name="Zwick A."/>
            <person name="Pang H."/>
        </authorList>
    </citation>
    <scope>NUCLEOTIDE SEQUENCE [LARGE SCALE GENOMIC DNA]</scope>
    <source>
        <strain evidence="2">SYSU2018</strain>
    </source>
</reference>
<protein>
    <submittedName>
        <fullName evidence="2">Uncharacterized protein</fullName>
    </submittedName>
</protein>
<feature type="compositionally biased region" description="Acidic residues" evidence="1">
    <location>
        <begin position="35"/>
        <end position="52"/>
    </location>
</feature>
<gene>
    <name evidence="2" type="ORF">HHI36_000210</name>
</gene>
<sequence length="92" mass="10728">MTEEQRLFKLDDPNDISYVHQLLLGNNEEIHQNEDNGDESDTEAEDNFEEREGDSYSRQDGESTEEDNEMEGDLLIGKDEITKWKEKETKST</sequence>
<dbReference type="Proteomes" id="UP001516400">
    <property type="component" value="Unassembled WGS sequence"/>
</dbReference>
<name>A0ABD2P486_9CUCU</name>